<dbReference type="InterPro" id="IPR008258">
    <property type="entry name" value="Transglycosylase_SLT_dom_1"/>
</dbReference>
<reference evidence="3 4" key="1">
    <citation type="submission" date="2015-11" db="EMBL/GenBank/DDBJ databases">
        <title>Permanent draft genome of Psychrobacter piscatorii LQ58.</title>
        <authorList>
            <person name="Zhou M."/>
            <person name="Dong B."/>
            <person name="Liu Q."/>
        </authorList>
    </citation>
    <scope>NUCLEOTIDE SEQUENCE [LARGE SCALE GENOMIC DNA]</scope>
    <source>
        <strain evidence="3 4">LQ58</strain>
    </source>
</reference>
<dbReference type="Gene3D" id="1.10.530.10">
    <property type="match status" value="1"/>
</dbReference>
<dbReference type="PANTHER" id="PTHR37423">
    <property type="entry name" value="SOLUBLE LYTIC MUREIN TRANSGLYCOSYLASE-RELATED"/>
    <property type="match status" value="1"/>
</dbReference>
<dbReference type="SUPFAM" id="SSF53955">
    <property type="entry name" value="Lysozyme-like"/>
    <property type="match status" value="1"/>
</dbReference>
<keyword evidence="4" id="KW-1185">Reference proteome</keyword>
<evidence type="ECO:0000256" key="1">
    <source>
        <dbReference type="ARBA" id="ARBA00007734"/>
    </source>
</evidence>
<name>A0A0T6DVB4_9GAMM</name>
<comment type="similarity">
    <text evidence="1">Belongs to the transglycosylase Slt family.</text>
</comment>
<evidence type="ECO:0000313" key="4">
    <source>
        <dbReference type="Proteomes" id="UP000051202"/>
    </source>
</evidence>
<dbReference type="AlphaFoldDB" id="A0A0T6DVB4"/>
<sequence length="1096" mass="118290">MAVLSRLEIILAANSASFNQSIADVRSQTKIAFSDMREYANKMGPAVSASIGAAAAATTALVVEQVTLANELQHTANVANSSIKEIQRYTVGAKKMGIEQDALGAIFQDTSDKIGDFLSSGGGGMADFFENIAPQIGVTAEQFRELSGPQALQLYYDNLERANLSQNEMTFYMEAMASDATTLIPLLADGGAGFDVWADAAANAGAVMDAETIRATKELQATVDLLELSVDGAKTQFVAGFIPVLSDAAGELVGTADAADAARIAGHNFGQMLKSVSKIGVGAVTVFETIGTAIGGFAAGVAQLGNGVDWDSPFAFFQMGQNFLENNRSAAQIFAEIPGDISNIWLKSADQLNRIDKLGTGTASQTISSVVQLNERQANLNRTLGITGQQYQAQQEAAEAAAKSAEKAANSTVKSIQAQAVNSKVLAQAKQFSYGNLEQQYGLPTGLLSAVSMQESRGNANARSPVGASGAFQFMPGTADRFGIRGQESNVGKSAEAAAKYLSFLMNKFGSVDLALAGYNAGEGNVAKYGNKIPPFKETQNYVKKVNAYLAFMKGGLDGSVNIAGNISAQTSLMERQAAEQLRILEQQAQQREAIRLEYANQATRIEMQLADKIEKINSSGFNEDERIAFVKDAEQRAAIDIANYEDTQAKKLASFGDFARSEREIIAQNAMYRATEVIRDTELTEDARNQALALIKQKAQYELNQLELTHDREMQYAQQAEQTDVDRIRNQYALERREIQLTINMDEQLRKAKIDALNQAEQLALDERRYAFERELRDLTSIGQSDLAALRADYADQRRELDQRTDIDDGQKSSLRNAMAGAQIYDTNQLQTAARDPFDAQQADMNGTGANYAIAQQYQARLDIIQDAVKAEVLAVEQAEQAKYAARLEFETASTQLTLSSAEQTAASLAGSFKTMLGEQNIAYKIMFGAQQSFVMASAGLNMYEAWGDAMAEGATLSQKIAGAATIAAEFGRIISAASSMTLELPGYQTGGYTGNAPEDQIVGFVHGREQVMDAPTTRKYRPELEAMSNGTYERQSSAPNVNVNVAVTMDGNSSVESNSAYGKQVGQGIAAVVVSEVRKMMRPNGEIDRRYAKR</sequence>
<accession>A0A0T6DVB4</accession>
<dbReference type="STRING" id="554343.AS194_04025"/>
<dbReference type="Proteomes" id="UP000051202">
    <property type="component" value="Unassembled WGS sequence"/>
</dbReference>
<gene>
    <name evidence="3" type="ORF">AS194_04025</name>
</gene>
<dbReference type="RefSeq" id="WP_058023703.1">
    <property type="nucleotide sequence ID" value="NZ_LNDJ01000013.1"/>
</dbReference>
<dbReference type="Pfam" id="PF01464">
    <property type="entry name" value="SLT"/>
    <property type="match status" value="1"/>
</dbReference>
<dbReference type="EMBL" id="LNDJ01000013">
    <property type="protein sequence ID" value="KRU23544.1"/>
    <property type="molecule type" value="Genomic_DNA"/>
</dbReference>
<dbReference type="PANTHER" id="PTHR37423:SF2">
    <property type="entry name" value="MEMBRANE-BOUND LYTIC MUREIN TRANSGLYCOSYLASE C"/>
    <property type="match status" value="1"/>
</dbReference>
<dbReference type="InterPro" id="IPR023346">
    <property type="entry name" value="Lysozyme-like_dom_sf"/>
</dbReference>
<evidence type="ECO:0000259" key="2">
    <source>
        <dbReference type="Pfam" id="PF01464"/>
    </source>
</evidence>
<dbReference type="CDD" id="cd00254">
    <property type="entry name" value="LT-like"/>
    <property type="match status" value="1"/>
</dbReference>
<evidence type="ECO:0000313" key="3">
    <source>
        <dbReference type="EMBL" id="KRU23544.1"/>
    </source>
</evidence>
<comment type="caution">
    <text evidence="3">The sequence shown here is derived from an EMBL/GenBank/DDBJ whole genome shotgun (WGS) entry which is preliminary data.</text>
</comment>
<proteinExistence type="inferred from homology"/>
<feature type="domain" description="Transglycosylase SLT" evidence="2">
    <location>
        <begin position="438"/>
        <end position="532"/>
    </location>
</feature>
<protein>
    <recommendedName>
        <fullName evidence="2">Transglycosylase SLT domain-containing protein</fullName>
    </recommendedName>
</protein>
<organism evidence="3 4">
    <name type="scientific">Psychrobacter piscatorii</name>
    <dbReference type="NCBI Taxonomy" id="554343"/>
    <lineage>
        <taxon>Bacteria</taxon>
        <taxon>Pseudomonadati</taxon>
        <taxon>Pseudomonadota</taxon>
        <taxon>Gammaproteobacteria</taxon>
        <taxon>Moraxellales</taxon>
        <taxon>Moraxellaceae</taxon>
        <taxon>Psychrobacter</taxon>
    </lineage>
</organism>